<dbReference type="GeneID" id="25291312"/>
<protein>
    <recommendedName>
        <fullName evidence="7">Xylanolytic transcriptional activator regulatory domain-containing protein</fullName>
    </recommendedName>
</protein>
<accession>A0A0D2JGX5</accession>
<evidence type="ECO:0000256" key="2">
    <source>
        <dbReference type="ARBA" id="ARBA00022723"/>
    </source>
</evidence>
<dbReference type="GO" id="GO:0005634">
    <property type="term" value="C:nucleus"/>
    <property type="evidence" value="ECO:0007669"/>
    <property type="project" value="UniProtKB-SubCell"/>
</dbReference>
<dbReference type="Pfam" id="PF04082">
    <property type="entry name" value="Fungal_trans"/>
    <property type="match status" value="1"/>
</dbReference>
<dbReference type="Proteomes" id="UP000053617">
    <property type="component" value="Unassembled WGS sequence"/>
</dbReference>
<proteinExistence type="predicted"/>
<reference evidence="8 9" key="1">
    <citation type="submission" date="2015-01" db="EMBL/GenBank/DDBJ databases">
        <title>The Genome Sequence of Rhinocladiella mackenzie CBS 650.93.</title>
        <authorList>
            <consortium name="The Broad Institute Genomics Platform"/>
            <person name="Cuomo C."/>
            <person name="de Hoog S."/>
            <person name="Gorbushina A."/>
            <person name="Stielow B."/>
            <person name="Teixiera M."/>
            <person name="Abouelleil A."/>
            <person name="Chapman S.B."/>
            <person name="Priest M."/>
            <person name="Young S.K."/>
            <person name="Wortman J."/>
            <person name="Nusbaum C."/>
            <person name="Birren B."/>
        </authorList>
    </citation>
    <scope>NUCLEOTIDE SEQUENCE [LARGE SCALE GENOMIC DNA]</scope>
    <source>
        <strain evidence="8 9">CBS 650.93</strain>
    </source>
</reference>
<keyword evidence="3" id="KW-0805">Transcription regulation</keyword>
<name>A0A0D2JGX5_9EURO</name>
<dbReference type="GO" id="GO:0008270">
    <property type="term" value="F:zinc ion binding"/>
    <property type="evidence" value="ECO:0007669"/>
    <property type="project" value="InterPro"/>
</dbReference>
<dbReference type="OrthoDB" id="426882at2759"/>
<comment type="subcellular location">
    <subcellularLocation>
        <location evidence="1">Nucleus</location>
    </subcellularLocation>
</comment>
<gene>
    <name evidence="8" type="ORF">Z518_03241</name>
</gene>
<dbReference type="HOGENOM" id="CLU_015161_2_1_1"/>
<dbReference type="AlphaFoldDB" id="A0A0D2JGX5"/>
<sequence length="584" mass="66649">MPPRDAIADAINAYFQYCHLQPLWLFDRNDLSSVEECREETIFSLLALSLCHSNHSFFKGRSEELSQKYAQLAREHIMLRIAQGKVTLSTIQSLCMLTLANFQANDVHLVSLHVNIAMTFAKCAGLDLESHHDEVSLQAEARRRVFWSLHLLHQMYGQHGSVLNIIQDIESPQYVTSHPDFRKKSNLLPPSMPLELVQGGGTQKNGIWAYMVQLSTLWREVRMYVMQCDHTNSEPPWSVESGYAVIGAHLMDLETKLPTYHRYDFARFSDREKEELQQNRGYWSPWLYLQFAYHTIHSTLNHPFLYSSRPQQSAQLAVPNTFWKTSSELAFIHATWIVRLIDMVSEKAYRISDPFIGHCVAIAATVHIYFCRAADRRIREAAQVKMATCVTFLGELALLWPSCRRVLEKLQTLIHSAFPFNRSDREEEISRGTISINTRLMWEILQYDFAGKDSHLPGHGLFHESLYQDNDDSDHEEHTVETQIFHNPTTEVDMSTGGQALPPYSGHPANQSSQNARGRGRQDEQLPYSIARTVPMLYASVPEAAAAPWATPGNSSTKGAAYDPFFQFQDAGSPFYGFWEVGNL</sequence>
<dbReference type="PANTHER" id="PTHR47338:SF6">
    <property type="entry name" value="ZN(II)2CYS6 TRANSCRIPTION FACTOR (EUROFUNG)"/>
    <property type="match status" value="1"/>
</dbReference>
<evidence type="ECO:0000259" key="7">
    <source>
        <dbReference type="Pfam" id="PF04082"/>
    </source>
</evidence>
<evidence type="ECO:0000313" key="8">
    <source>
        <dbReference type="EMBL" id="KIX08585.1"/>
    </source>
</evidence>
<keyword evidence="9" id="KW-1185">Reference proteome</keyword>
<organism evidence="8 9">
    <name type="scientific">Rhinocladiella mackenziei CBS 650.93</name>
    <dbReference type="NCBI Taxonomy" id="1442369"/>
    <lineage>
        <taxon>Eukaryota</taxon>
        <taxon>Fungi</taxon>
        <taxon>Dikarya</taxon>
        <taxon>Ascomycota</taxon>
        <taxon>Pezizomycotina</taxon>
        <taxon>Eurotiomycetes</taxon>
        <taxon>Chaetothyriomycetidae</taxon>
        <taxon>Chaetothyriales</taxon>
        <taxon>Herpotrichiellaceae</taxon>
        <taxon>Rhinocladiella</taxon>
    </lineage>
</organism>
<dbReference type="GO" id="GO:0006351">
    <property type="term" value="P:DNA-templated transcription"/>
    <property type="evidence" value="ECO:0007669"/>
    <property type="project" value="InterPro"/>
</dbReference>
<dbReference type="GO" id="GO:0000981">
    <property type="term" value="F:DNA-binding transcription factor activity, RNA polymerase II-specific"/>
    <property type="evidence" value="ECO:0007669"/>
    <property type="project" value="InterPro"/>
</dbReference>
<dbReference type="InterPro" id="IPR007219">
    <property type="entry name" value="XnlR_reg_dom"/>
</dbReference>
<feature type="region of interest" description="Disordered" evidence="6">
    <location>
        <begin position="490"/>
        <end position="523"/>
    </location>
</feature>
<dbReference type="RefSeq" id="XP_013275721.1">
    <property type="nucleotide sequence ID" value="XM_013420267.1"/>
</dbReference>
<keyword evidence="4" id="KW-0804">Transcription</keyword>
<evidence type="ECO:0000256" key="5">
    <source>
        <dbReference type="ARBA" id="ARBA00023242"/>
    </source>
</evidence>
<dbReference type="VEuPathDB" id="FungiDB:Z518_03241"/>
<feature type="domain" description="Xylanolytic transcriptional activator regulatory" evidence="7">
    <location>
        <begin position="11"/>
        <end position="149"/>
    </location>
</feature>
<dbReference type="EMBL" id="KN847476">
    <property type="protein sequence ID" value="KIX08585.1"/>
    <property type="molecule type" value="Genomic_DNA"/>
</dbReference>
<evidence type="ECO:0000313" key="9">
    <source>
        <dbReference type="Proteomes" id="UP000053617"/>
    </source>
</evidence>
<evidence type="ECO:0000256" key="3">
    <source>
        <dbReference type="ARBA" id="ARBA00023015"/>
    </source>
</evidence>
<keyword evidence="2" id="KW-0479">Metal-binding</keyword>
<evidence type="ECO:0000256" key="6">
    <source>
        <dbReference type="SAM" id="MobiDB-lite"/>
    </source>
</evidence>
<keyword evidence="5" id="KW-0539">Nucleus</keyword>
<dbReference type="STRING" id="1442369.A0A0D2JGX5"/>
<dbReference type="InterPro" id="IPR050815">
    <property type="entry name" value="TF_fung"/>
</dbReference>
<dbReference type="GO" id="GO:0003677">
    <property type="term" value="F:DNA binding"/>
    <property type="evidence" value="ECO:0007669"/>
    <property type="project" value="InterPro"/>
</dbReference>
<evidence type="ECO:0000256" key="1">
    <source>
        <dbReference type="ARBA" id="ARBA00004123"/>
    </source>
</evidence>
<evidence type="ECO:0000256" key="4">
    <source>
        <dbReference type="ARBA" id="ARBA00023163"/>
    </source>
</evidence>
<dbReference type="PANTHER" id="PTHR47338">
    <property type="entry name" value="ZN(II)2CYS6 TRANSCRIPTION FACTOR (EUROFUNG)-RELATED"/>
    <property type="match status" value="1"/>
</dbReference>
<dbReference type="CDD" id="cd12148">
    <property type="entry name" value="fungal_TF_MHR"/>
    <property type="match status" value="1"/>
</dbReference>